<name>A0A449A4C5_9BACT</name>
<dbReference type="EMBL" id="LR214951">
    <property type="protein sequence ID" value="VEU59072.1"/>
    <property type="molecule type" value="Genomic_DNA"/>
</dbReference>
<reference evidence="1 2" key="1">
    <citation type="submission" date="2019-01" db="EMBL/GenBank/DDBJ databases">
        <authorList>
            <consortium name="Pathogen Informatics"/>
        </authorList>
    </citation>
    <scope>NUCLEOTIDE SEQUENCE [LARGE SCALE GENOMIC DNA]</scope>
    <source>
        <strain evidence="1 2">NCTC10166</strain>
    </source>
</reference>
<keyword evidence="2" id="KW-1185">Reference proteome</keyword>
<dbReference type="InterPro" id="IPR016947">
    <property type="entry name" value="UCP030140"/>
</dbReference>
<dbReference type="CDD" id="cd11527">
    <property type="entry name" value="NTP-PPase_dUTPase"/>
    <property type="match status" value="1"/>
</dbReference>
<evidence type="ECO:0000313" key="2">
    <source>
        <dbReference type="Proteomes" id="UP000289440"/>
    </source>
</evidence>
<dbReference type="OrthoDB" id="5506143at2"/>
<accession>A0A449A4C5</accession>
<dbReference type="RefSeq" id="WP_129719462.1">
    <property type="nucleotide sequence ID" value="NZ_LR214951.1"/>
</dbReference>
<protein>
    <submittedName>
        <fullName evidence="1">Uncharacterized protein conserved in bacteria</fullName>
    </submittedName>
</protein>
<gene>
    <name evidence="1" type="ORF">NCTC10166_00025</name>
</gene>
<evidence type="ECO:0000313" key="1">
    <source>
        <dbReference type="EMBL" id="VEU59072.1"/>
    </source>
</evidence>
<dbReference type="Gene3D" id="1.10.4010.10">
    <property type="entry name" value="Type II deoxyuridine triphosphatase"/>
    <property type="match status" value="1"/>
</dbReference>
<organism evidence="1 2">
    <name type="scientific">Mesomycoplasma neurolyticum</name>
    <dbReference type="NCBI Taxonomy" id="2120"/>
    <lineage>
        <taxon>Bacteria</taxon>
        <taxon>Bacillati</taxon>
        <taxon>Mycoplasmatota</taxon>
        <taxon>Mycoplasmoidales</taxon>
        <taxon>Metamycoplasmataceae</taxon>
        <taxon>Mesomycoplasma</taxon>
    </lineage>
</organism>
<dbReference type="Proteomes" id="UP000289440">
    <property type="component" value="Chromosome"/>
</dbReference>
<dbReference type="PIRSF" id="PIRSF030140">
    <property type="entry name" value="UCP030140"/>
    <property type="match status" value="1"/>
</dbReference>
<dbReference type="AlphaFoldDB" id="A0A449A4C5"/>
<dbReference type="InterPro" id="IPR014871">
    <property type="entry name" value="dUTPase/dCTP_pyrophosphatase"/>
</dbReference>
<sequence length="162" mass="19124">MNFKDIFEFQKKLDQKFLEAMNQKKRFDGFHLKITLAIIVEIAEFANEIQSFKYWKNNKEIKKDKLLEEWADIIHFLSSLAIDQKLNSEIKKEVVSNDLDKQLSALFTSAINLKNNVNSENLLDTFQKTLGFLDLLNIKEQELVDAYFLKAKINLKRIETKY</sequence>
<dbReference type="KEGG" id="mnu:NCTC10166_00025"/>
<dbReference type="SUPFAM" id="SSF101386">
    <property type="entry name" value="all-alpha NTP pyrophosphatases"/>
    <property type="match status" value="1"/>
</dbReference>
<proteinExistence type="predicted"/>
<dbReference type="Pfam" id="PF08761">
    <property type="entry name" value="dUTPase_2"/>
    <property type="match status" value="1"/>
</dbReference>